<name>A0A0F8Z3B3_9ZZZZ</name>
<accession>A0A0F8Z3B3</accession>
<organism evidence="1">
    <name type="scientific">marine sediment metagenome</name>
    <dbReference type="NCBI Taxonomy" id="412755"/>
    <lineage>
        <taxon>unclassified sequences</taxon>
        <taxon>metagenomes</taxon>
        <taxon>ecological metagenomes</taxon>
    </lineage>
</organism>
<proteinExistence type="predicted"/>
<comment type="caution">
    <text evidence="1">The sequence shown here is derived from an EMBL/GenBank/DDBJ whole genome shotgun (WGS) entry which is preliminary data.</text>
</comment>
<gene>
    <name evidence="1" type="ORF">LCGC14_2745040</name>
</gene>
<evidence type="ECO:0000313" key="1">
    <source>
        <dbReference type="EMBL" id="KKK88252.1"/>
    </source>
</evidence>
<feature type="non-terminal residue" evidence="1">
    <location>
        <position position="182"/>
    </location>
</feature>
<dbReference type="PROSITE" id="PS51257">
    <property type="entry name" value="PROKAR_LIPOPROTEIN"/>
    <property type="match status" value="1"/>
</dbReference>
<dbReference type="EMBL" id="LAZR01050040">
    <property type="protein sequence ID" value="KKK88252.1"/>
    <property type="molecule type" value="Genomic_DNA"/>
</dbReference>
<reference evidence="1" key="1">
    <citation type="journal article" date="2015" name="Nature">
        <title>Complex archaea that bridge the gap between prokaryotes and eukaryotes.</title>
        <authorList>
            <person name="Spang A."/>
            <person name="Saw J.H."/>
            <person name="Jorgensen S.L."/>
            <person name="Zaremba-Niedzwiedzka K."/>
            <person name="Martijn J."/>
            <person name="Lind A.E."/>
            <person name="van Eijk R."/>
            <person name="Schleper C."/>
            <person name="Guy L."/>
            <person name="Ettema T.J."/>
        </authorList>
    </citation>
    <scope>NUCLEOTIDE SEQUENCE</scope>
</reference>
<dbReference type="AlphaFoldDB" id="A0A0F8Z3B3"/>
<sequence length="182" mass="18985">MRFLTTCWIVLAALAGASACATGEAGVAKVRVHNPGQAIEAAVVRGTLPLPADYDKPIAALALRDGEKLLPTQVSVLSTYPGSDAKHPVGRPEVVQLAARVSLPGGAFKQLDVVQLAWAPEVAGKPAVGKSVAAWLAGKAPVLVEATDCFGNRYRAAPLAEDKLIEVRQSGPVLTEKIYQAI</sequence>
<evidence type="ECO:0008006" key="2">
    <source>
        <dbReference type="Google" id="ProtNLM"/>
    </source>
</evidence>
<protein>
    <recommendedName>
        <fullName evidence="2">Lipoprotein</fullName>
    </recommendedName>
</protein>